<dbReference type="FunFam" id="3.40.50.2020:FF:000001">
    <property type="entry name" value="Ribose-phosphate pyrophosphokinase"/>
    <property type="match status" value="1"/>
</dbReference>
<dbReference type="EC" id="2.7.6.1" evidence="3"/>
<evidence type="ECO:0000256" key="9">
    <source>
        <dbReference type="ARBA" id="ARBA00022840"/>
    </source>
</evidence>
<dbReference type="GO" id="GO:0016301">
    <property type="term" value="F:kinase activity"/>
    <property type="evidence" value="ECO:0007669"/>
    <property type="project" value="UniProtKB-KW"/>
</dbReference>
<reference evidence="13" key="1">
    <citation type="submission" date="2018-06" db="EMBL/GenBank/DDBJ databases">
        <authorList>
            <person name="Zhirakovskaya E."/>
        </authorList>
    </citation>
    <scope>NUCLEOTIDE SEQUENCE</scope>
</reference>
<dbReference type="InterPro" id="IPR000842">
    <property type="entry name" value="PRib_PP_synth_CS"/>
</dbReference>
<evidence type="ECO:0000256" key="10">
    <source>
        <dbReference type="ARBA" id="ARBA00022842"/>
    </source>
</evidence>
<keyword evidence="5" id="KW-0479">Metal-binding</keyword>
<dbReference type="EMBL" id="UOGG01000010">
    <property type="protein sequence ID" value="VAX26723.1"/>
    <property type="molecule type" value="Genomic_DNA"/>
</dbReference>
<gene>
    <name evidence="13" type="ORF">MNBD_NITROSPINAE05-982</name>
</gene>
<dbReference type="GO" id="GO:0006015">
    <property type="term" value="P:5-phosphoribose 1-diphosphate biosynthetic process"/>
    <property type="evidence" value="ECO:0007669"/>
    <property type="project" value="TreeGrafter"/>
</dbReference>
<feature type="domain" description="Ribose-phosphate pyrophosphokinase N-terminal" evidence="12">
    <location>
        <begin position="10"/>
        <end position="125"/>
    </location>
</feature>
<dbReference type="Gene3D" id="3.40.50.2020">
    <property type="match status" value="2"/>
</dbReference>
<evidence type="ECO:0000256" key="2">
    <source>
        <dbReference type="ARBA" id="ARBA00004996"/>
    </source>
</evidence>
<dbReference type="NCBIfam" id="NF002320">
    <property type="entry name" value="PRK01259.1"/>
    <property type="match status" value="1"/>
</dbReference>
<evidence type="ECO:0000256" key="1">
    <source>
        <dbReference type="ARBA" id="ARBA00001946"/>
    </source>
</evidence>
<dbReference type="HAMAP" id="MF_00583_B">
    <property type="entry name" value="RibP_PPkinase_B"/>
    <property type="match status" value="1"/>
</dbReference>
<dbReference type="GO" id="GO:0005737">
    <property type="term" value="C:cytoplasm"/>
    <property type="evidence" value="ECO:0007669"/>
    <property type="project" value="TreeGrafter"/>
</dbReference>
<keyword evidence="7" id="KW-0547">Nucleotide-binding</keyword>
<dbReference type="NCBIfam" id="TIGR01251">
    <property type="entry name" value="ribP_PPkin"/>
    <property type="match status" value="1"/>
</dbReference>
<dbReference type="GO" id="GO:0004749">
    <property type="term" value="F:ribose phosphate diphosphokinase activity"/>
    <property type="evidence" value="ECO:0007669"/>
    <property type="project" value="UniProtKB-EC"/>
</dbReference>
<evidence type="ECO:0000256" key="8">
    <source>
        <dbReference type="ARBA" id="ARBA00022777"/>
    </source>
</evidence>
<comment type="pathway">
    <text evidence="2">Metabolic intermediate biosynthesis; 5-phospho-alpha-D-ribose 1-diphosphate biosynthesis; 5-phospho-alpha-D-ribose 1-diphosphate from D-ribose 5-phosphate (route I): step 1/1.</text>
</comment>
<keyword evidence="4 13" id="KW-0808">Transferase</keyword>
<protein>
    <recommendedName>
        <fullName evidence="3">ribose-phosphate diphosphokinase</fullName>
        <ecNumber evidence="3">2.7.6.1</ecNumber>
    </recommendedName>
</protein>
<accession>A0A3B1CPX9</accession>
<dbReference type="PANTHER" id="PTHR10210">
    <property type="entry name" value="RIBOSE-PHOSPHATE DIPHOSPHOKINASE FAMILY MEMBER"/>
    <property type="match status" value="1"/>
</dbReference>
<dbReference type="SMART" id="SM01400">
    <property type="entry name" value="Pribosyltran_N"/>
    <property type="match status" value="1"/>
</dbReference>
<evidence type="ECO:0000256" key="11">
    <source>
        <dbReference type="ARBA" id="ARBA00049535"/>
    </source>
</evidence>
<sequence length="317" mass="34447">MGNNGNGPVLIFSGRSNPDLTESICQYMKVPMGRSTIRDFSDREIFVKIEENVRGGDVFVIQSICNPGNTNLMEMLIMIDALKRSSAKRITAVLPYYGYARQDRKVEPRVPITAKLVANLLETAGTDRVLTIDLHAGQIQGFFNVPVDDLFAMYVLVKYIKGLNLENLIVISPDAGGVERARAFAKRLGVSLAIIDKRREVANEAKAMHLIGDVKGKVAFIVDDMIDTAGTLLEATNALLREGAKEVHACCSHPVFSGPAAKRISESDIKSIVTTDTIPLPEALTGSPKIKILSVAPLLGEAILRIHSEASVSSLFD</sequence>
<name>A0A3B1CPX9_9ZZZZ</name>
<evidence type="ECO:0000256" key="3">
    <source>
        <dbReference type="ARBA" id="ARBA00013247"/>
    </source>
</evidence>
<dbReference type="InterPro" id="IPR037515">
    <property type="entry name" value="Rib-P_diPkinase_bac"/>
</dbReference>
<comment type="cofactor">
    <cofactor evidence="1">
        <name>Mg(2+)</name>
        <dbReference type="ChEBI" id="CHEBI:18420"/>
    </cofactor>
</comment>
<dbReference type="InterPro" id="IPR029099">
    <property type="entry name" value="Pribosyltran_N"/>
</dbReference>
<evidence type="ECO:0000256" key="6">
    <source>
        <dbReference type="ARBA" id="ARBA00022727"/>
    </source>
</evidence>
<dbReference type="GO" id="GO:0005524">
    <property type="term" value="F:ATP binding"/>
    <property type="evidence" value="ECO:0007669"/>
    <property type="project" value="UniProtKB-KW"/>
</dbReference>
<dbReference type="Pfam" id="PF14572">
    <property type="entry name" value="Pribosyl_synth"/>
    <property type="match status" value="1"/>
</dbReference>
<evidence type="ECO:0000259" key="12">
    <source>
        <dbReference type="Pfam" id="PF13793"/>
    </source>
</evidence>
<keyword evidence="10" id="KW-0460">Magnesium</keyword>
<dbReference type="GO" id="GO:0009156">
    <property type="term" value="P:ribonucleoside monophosphate biosynthetic process"/>
    <property type="evidence" value="ECO:0007669"/>
    <property type="project" value="InterPro"/>
</dbReference>
<dbReference type="GO" id="GO:0006164">
    <property type="term" value="P:purine nucleotide biosynthetic process"/>
    <property type="evidence" value="ECO:0007669"/>
    <property type="project" value="TreeGrafter"/>
</dbReference>
<evidence type="ECO:0000313" key="13">
    <source>
        <dbReference type="EMBL" id="VAX26723.1"/>
    </source>
</evidence>
<dbReference type="PANTHER" id="PTHR10210:SF41">
    <property type="entry name" value="RIBOSE-PHOSPHATE PYROPHOSPHOKINASE 1, CHLOROPLASTIC"/>
    <property type="match status" value="1"/>
</dbReference>
<keyword evidence="8 13" id="KW-0418">Kinase</keyword>
<keyword evidence="6" id="KW-0545">Nucleotide biosynthesis</keyword>
<dbReference type="Pfam" id="PF13793">
    <property type="entry name" value="Pribosyltran_N"/>
    <property type="match status" value="1"/>
</dbReference>
<organism evidence="13">
    <name type="scientific">hydrothermal vent metagenome</name>
    <dbReference type="NCBI Taxonomy" id="652676"/>
    <lineage>
        <taxon>unclassified sequences</taxon>
        <taxon>metagenomes</taxon>
        <taxon>ecological metagenomes</taxon>
    </lineage>
</organism>
<dbReference type="FunFam" id="3.40.50.2020:FF:000002">
    <property type="entry name" value="Ribose-phosphate pyrophosphokinase"/>
    <property type="match status" value="1"/>
</dbReference>
<evidence type="ECO:0000256" key="5">
    <source>
        <dbReference type="ARBA" id="ARBA00022723"/>
    </source>
</evidence>
<dbReference type="GO" id="GO:0002189">
    <property type="term" value="C:ribose phosphate diphosphokinase complex"/>
    <property type="evidence" value="ECO:0007669"/>
    <property type="project" value="TreeGrafter"/>
</dbReference>
<dbReference type="CDD" id="cd06223">
    <property type="entry name" value="PRTases_typeI"/>
    <property type="match status" value="1"/>
</dbReference>
<dbReference type="PROSITE" id="PS00114">
    <property type="entry name" value="PRPP_SYNTHASE"/>
    <property type="match status" value="1"/>
</dbReference>
<proteinExistence type="inferred from homology"/>
<dbReference type="InterPro" id="IPR029057">
    <property type="entry name" value="PRTase-like"/>
</dbReference>
<dbReference type="InterPro" id="IPR000836">
    <property type="entry name" value="PRTase_dom"/>
</dbReference>
<comment type="catalytic activity">
    <reaction evidence="11">
        <text>D-ribose 5-phosphate + ATP = 5-phospho-alpha-D-ribose 1-diphosphate + AMP + H(+)</text>
        <dbReference type="Rhea" id="RHEA:15609"/>
        <dbReference type="ChEBI" id="CHEBI:15378"/>
        <dbReference type="ChEBI" id="CHEBI:30616"/>
        <dbReference type="ChEBI" id="CHEBI:58017"/>
        <dbReference type="ChEBI" id="CHEBI:78346"/>
        <dbReference type="ChEBI" id="CHEBI:456215"/>
        <dbReference type="EC" id="2.7.6.1"/>
    </reaction>
</comment>
<dbReference type="GO" id="GO:0000287">
    <property type="term" value="F:magnesium ion binding"/>
    <property type="evidence" value="ECO:0007669"/>
    <property type="project" value="InterPro"/>
</dbReference>
<evidence type="ECO:0000256" key="4">
    <source>
        <dbReference type="ARBA" id="ARBA00022679"/>
    </source>
</evidence>
<dbReference type="SUPFAM" id="SSF53271">
    <property type="entry name" value="PRTase-like"/>
    <property type="match status" value="1"/>
</dbReference>
<dbReference type="AlphaFoldDB" id="A0A3B1CPX9"/>
<keyword evidence="9" id="KW-0067">ATP-binding</keyword>
<evidence type="ECO:0000256" key="7">
    <source>
        <dbReference type="ARBA" id="ARBA00022741"/>
    </source>
</evidence>
<dbReference type="InterPro" id="IPR005946">
    <property type="entry name" value="Rib-P_diPkinase"/>
</dbReference>